<keyword evidence="4" id="KW-0408">Iron</keyword>
<gene>
    <name evidence="6" type="ORF">SAMN05421666_2516</name>
</gene>
<organism evidence="6 7">
    <name type="scientific">Roseovarius nanhaiticus</name>
    <dbReference type="NCBI Taxonomy" id="573024"/>
    <lineage>
        <taxon>Bacteria</taxon>
        <taxon>Pseudomonadati</taxon>
        <taxon>Pseudomonadota</taxon>
        <taxon>Alphaproteobacteria</taxon>
        <taxon>Rhodobacterales</taxon>
        <taxon>Roseobacteraceae</taxon>
        <taxon>Roseovarius</taxon>
    </lineage>
</organism>
<evidence type="ECO:0000256" key="1">
    <source>
        <dbReference type="ARBA" id="ARBA00022448"/>
    </source>
</evidence>
<evidence type="ECO:0000256" key="2">
    <source>
        <dbReference type="ARBA" id="ARBA00022617"/>
    </source>
</evidence>
<proteinExistence type="inferred from homology"/>
<dbReference type="SUPFAM" id="SSF46458">
    <property type="entry name" value="Globin-like"/>
    <property type="match status" value="1"/>
</dbReference>
<name>A0A1N7H5G1_9RHOB</name>
<sequence length="141" mass="15900">MTDTVLDKMGGEPALKRLVEHFYDLVEARPEGAQIVRLHMDGHGIAATREEQFNFLSGFFGGRHYYKERHGHMNVKLIHEHIPILQEDAENWLALMDRALADLGHSGAHIERVRATLRRVALALVNNGDVVGEQSARRDAV</sequence>
<dbReference type="InterPro" id="IPR009050">
    <property type="entry name" value="Globin-like_sf"/>
</dbReference>
<dbReference type="Proteomes" id="UP000186019">
    <property type="component" value="Unassembled WGS sequence"/>
</dbReference>
<dbReference type="AlphaFoldDB" id="A0A1N7H5G1"/>
<accession>A0A1N7H5G1</accession>
<dbReference type="InterPro" id="IPR001486">
    <property type="entry name" value="Hemoglobin_trunc"/>
</dbReference>
<comment type="similarity">
    <text evidence="5">Belongs to the truncated hemoglobin family. Group II subfamily.</text>
</comment>
<dbReference type="PANTHER" id="PTHR47366:SF1">
    <property type="entry name" value="TWO-ON-TWO HEMOGLOBIN-3"/>
    <property type="match status" value="1"/>
</dbReference>
<dbReference type="GO" id="GO:0005344">
    <property type="term" value="F:oxygen carrier activity"/>
    <property type="evidence" value="ECO:0007669"/>
    <property type="project" value="InterPro"/>
</dbReference>
<evidence type="ECO:0000256" key="5">
    <source>
        <dbReference type="ARBA" id="ARBA00034496"/>
    </source>
</evidence>
<dbReference type="PANTHER" id="PTHR47366">
    <property type="entry name" value="TWO-ON-TWO HEMOGLOBIN-3"/>
    <property type="match status" value="1"/>
</dbReference>
<dbReference type="GO" id="GO:0019825">
    <property type="term" value="F:oxygen binding"/>
    <property type="evidence" value="ECO:0007669"/>
    <property type="project" value="InterPro"/>
</dbReference>
<dbReference type="InterPro" id="IPR044203">
    <property type="entry name" value="GlbO/GLB3-like"/>
</dbReference>
<dbReference type="GO" id="GO:0046872">
    <property type="term" value="F:metal ion binding"/>
    <property type="evidence" value="ECO:0007669"/>
    <property type="project" value="UniProtKB-KW"/>
</dbReference>
<dbReference type="EMBL" id="FTNV01000002">
    <property type="protein sequence ID" value="SIS19940.1"/>
    <property type="molecule type" value="Genomic_DNA"/>
</dbReference>
<evidence type="ECO:0000313" key="6">
    <source>
        <dbReference type="EMBL" id="SIS19940.1"/>
    </source>
</evidence>
<reference evidence="6 7" key="1">
    <citation type="submission" date="2017-01" db="EMBL/GenBank/DDBJ databases">
        <authorList>
            <person name="Mah S.A."/>
            <person name="Swanson W.J."/>
            <person name="Moy G.W."/>
            <person name="Vacquier V.D."/>
        </authorList>
    </citation>
    <scope>NUCLEOTIDE SEQUENCE [LARGE SCALE GENOMIC DNA]</scope>
    <source>
        <strain evidence="6 7">DSM 29590</strain>
    </source>
</reference>
<keyword evidence="2" id="KW-0349">Heme</keyword>
<dbReference type="STRING" id="573024.SAMN05216208_2803"/>
<keyword evidence="1" id="KW-0813">Transport</keyword>
<dbReference type="OrthoDB" id="9790913at2"/>
<dbReference type="RefSeq" id="WP_076534469.1">
    <property type="nucleotide sequence ID" value="NZ_CANNEL010000007.1"/>
</dbReference>
<evidence type="ECO:0000256" key="3">
    <source>
        <dbReference type="ARBA" id="ARBA00022723"/>
    </source>
</evidence>
<dbReference type="InterPro" id="IPR012292">
    <property type="entry name" value="Globin/Proto"/>
</dbReference>
<dbReference type="Gene3D" id="1.10.490.10">
    <property type="entry name" value="Globins"/>
    <property type="match status" value="1"/>
</dbReference>
<evidence type="ECO:0000313" key="7">
    <source>
        <dbReference type="Proteomes" id="UP000186019"/>
    </source>
</evidence>
<protein>
    <submittedName>
        <fullName evidence="6">Hemoglobin</fullName>
    </submittedName>
</protein>
<keyword evidence="3" id="KW-0479">Metal-binding</keyword>
<evidence type="ECO:0000256" key="4">
    <source>
        <dbReference type="ARBA" id="ARBA00023004"/>
    </source>
</evidence>
<dbReference type="CDD" id="cd14773">
    <property type="entry name" value="TrHb2_PhHbO-like_O"/>
    <property type="match status" value="1"/>
</dbReference>
<keyword evidence="7" id="KW-1185">Reference proteome</keyword>
<dbReference type="Pfam" id="PF01152">
    <property type="entry name" value="Bac_globin"/>
    <property type="match status" value="1"/>
</dbReference>
<dbReference type="GO" id="GO:0020037">
    <property type="term" value="F:heme binding"/>
    <property type="evidence" value="ECO:0007669"/>
    <property type="project" value="InterPro"/>
</dbReference>